<protein>
    <submittedName>
        <fullName evidence="2">Uncharacterized protein</fullName>
    </submittedName>
</protein>
<dbReference type="Proteomes" id="UP000773614">
    <property type="component" value="Unassembled WGS sequence"/>
</dbReference>
<keyword evidence="1" id="KW-0812">Transmembrane</keyword>
<evidence type="ECO:0000313" key="2">
    <source>
        <dbReference type="EMBL" id="MYZ50280.1"/>
    </source>
</evidence>
<evidence type="ECO:0000313" key="3">
    <source>
        <dbReference type="Proteomes" id="UP000773614"/>
    </source>
</evidence>
<keyword evidence="1" id="KW-0472">Membrane</keyword>
<name>A0A964T885_9HYPH</name>
<keyword evidence="3" id="KW-1185">Reference proteome</keyword>
<comment type="caution">
    <text evidence="2">The sequence shown here is derived from an EMBL/GenBank/DDBJ whole genome shotgun (WGS) entry which is preliminary data.</text>
</comment>
<gene>
    <name evidence="2" type="ORF">E4O86_21455</name>
</gene>
<proteinExistence type="predicted"/>
<sequence length="60" mass="5265">MTRSSVAIALVTSLSLVSIGGCSKTGRYAATGGAIGAAGGAVVGAASGGSVVGGALIGGA</sequence>
<accession>A0A964T885</accession>
<feature type="transmembrane region" description="Helical" evidence="1">
    <location>
        <begin position="32"/>
        <end position="57"/>
    </location>
</feature>
<reference evidence="2" key="1">
    <citation type="submission" date="2019-03" db="EMBL/GenBank/DDBJ databases">
        <title>Afifella sp. nov., isolated from activated sludge.</title>
        <authorList>
            <person name="Li Q."/>
            <person name="Liu Y."/>
        </authorList>
    </citation>
    <scope>NUCLEOTIDE SEQUENCE</scope>
    <source>
        <strain evidence="2">L72</strain>
    </source>
</reference>
<evidence type="ECO:0000256" key="1">
    <source>
        <dbReference type="SAM" id="Phobius"/>
    </source>
</evidence>
<feature type="non-terminal residue" evidence="2">
    <location>
        <position position="60"/>
    </location>
</feature>
<organism evidence="2 3">
    <name type="scientific">Propylenella binzhouense</name>
    <dbReference type="NCBI Taxonomy" id="2555902"/>
    <lineage>
        <taxon>Bacteria</taxon>
        <taxon>Pseudomonadati</taxon>
        <taxon>Pseudomonadota</taxon>
        <taxon>Alphaproteobacteria</taxon>
        <taxon>Hyphomicrobiales</taxon>
        <taxon>Propylenellaceae</taxon>
        <taxon>Propylenella</taxon>
    </lineage>
</organism>
<dbReference type="AlphaFoldDB" id="A0A964T885"/>
<dbReference type="PROSITE" id="PS51257">
    <property type="entry name" value="PROKAR_LIPOPROTEIN"/>
    <property type="match status" value="1"/>
</dbReference>
<dbReference type="EMBL" id="SPKJ01000144">
    <property type="protein sequence ID" value="MYZ50280.1"/>
    <property type="molecule type" value="Genomic_DNA"/>
</dbReference>
<keyword evidence="1" id="KW-1133">Transmembrane helix</keyword>